<organism evidence="1 2">
    <name type="scientific">Araneus ventricosus</name>
    <name type="common">Orbweaver spider</name>
    <name type="synonym">Epeira ventricosa</name>
    <dbReference type="NCBI Taxonomy" id="182803"/>
    <lineage>
        <taxon>Eukaryota</taxon>
        <taxon>Metazoa</taxon>
        <taxon>Ecdysozoa</taxon>
        <taxon>Arthropoda</taxon>
        <taxon>Chelicerata</taxon>
        <taxon>Arachnida</taxon>
        <taxon>Araneae</taxon>
        <taxon>Araneomorphae</taxon>
        <taxon>Entelegynae</taxon>
        <taxon>Araneoidea</taxon>
        <taxon>Araneidae</taxon>
        <taxon>Araneus</taxon>
    </lineage>
</organism>
<keyword evidence="2" id="KW-1185">Reference proteome</keyword>
<proteinExistence type="predicted"/>
<dbReference type="AlphaFoldDB" id="A0A4Y2MM27"/>
<protein>
    <submittedName>
        <fullName evidence="1">Uncharacterized protein</fullName>
    </submittedName>
</protein>
<gene>
    <name evidence="1" type="ORF">AVEN_133544_1</name>
</gene>
<dbReference type="Proteomes" id="UP000499080">
    <property type="component" value="Unassembled WGS sequence"/>
</dbReference>
<name>A0A4Y2MM27_ARAVE</name>
<sequence>MAASVQNQSLYSYSDAKKDLSPSPLSPKRHVFTIHSSRTIRYTTLYVWLVVKVNKTTAAFIPHWGLRGFVVKLERNGSILVPRLGWGAGILPHVNNGKKEVSQPNRGYQNRPLRISGFQV</sequence>
<dbReference type="EMBL" id="BGPR01007418">
    <property type="protein sequence ID" value="GBN26686.1"/>
    <property type="molecule type" value="Genomic_DNA"/>
</dbReference>
<evidence type="ECO:0000313" key="2">
    <source>
        <dbReference type="Proteomes" id="UP000499080"/>
    </source>
</evidence>
<evidence type="ECO:0000313" key="1">
    <source>
        <dbReference type="EMBL" id="GBN26686.1"/>
    </source>
</evidence>
<comment type="caution">
    <text evidence="1">The sequence shown here is derived from an EMBL/GenBank/DDBJ whole genome shotgun (WGS) entry which is preliminary data.</text>
</comment>
<reference evidence="1 2" key="1">
    <citation type="journal article" date="2019" name="Sci. Rep.">
        <title>Orb-weaving spider Araneus ventricosus genome elucidates the spidroin gene catalogue.</title>
        <authorList>
            <person name="Kono N."/>
            <person name="Nakamura H."/>
            <person name="Ohtoshi R."/>
            <person name="Moran D.A.P."/>
            <person name="Shinohara A."/>
            <person name="Yoshida Y."/>
            <person name="Fujiwara M."/>
            <person name="Mori M."/>
            <person name="Tomita M."/>
            <person name="Arakawa K."/>
        </authorList>
    </citation>
    <scope>NUCLEOTIDE SEQUENCE [LARGE SCALE GENOMIC DNA]</scope>
</reference>
<accession>A0A4Y2MM27</accession>